<dbReference type="AlphaFoldDB" id="A0AAD9LVE1"/>
<protein>
    <submittedName>
        <fullName evidence="2">S-adenosyl-L-methionine-dependent methyltransferase</fullName>
    </submittedName>
</protein>
<dbReference type="Gene3D" id="3.40.50.150">
    <property type="entry name" value="Vaccinia Virus protein VP39"/>
    <property type="match status" value="1"/>
</dbReference>
<name>A0AAD9LVE1_9PEZI</name>
<reference evidence="2" key="1">
    <citation type="submission" date="2021-06" db="EMBL/GenBank/DDBJ databases">
        <title>Comparative genomics, transcriptomics and evolutionary studies reveal genomic signatures of adaptation to plant cell wall in hemibiotrophic fungi.</title>
        <authorList>
            <consortium name="DOE Joint Genome Institute"/>
            <person name="Baroncelli R."/>
            <person name="Diaz J.F."/>
            <person name="Benocci T."/>
            <person name="Peng M."/>
            <person name="Battaglia E."/>
            <person name="Haridas S."/>
            <person name="Andreopoulos W."/>
            <person name="Labutti K."/>
            <person name="Pangilinan J."/>
            <person name="Floch G.L."/>
            <person name="Makela M.R."/>
            <person name="Henrissat B."/>
            <person name="Grigoriev I.V."/>
            <person name="Crouch J.A."/>
            <person name="De Vries R.P."/>
            <person name="Sukno S.A."/>
            <person name="Thon M.R."/>
        </authorList>
    </citation>
    <scope>NUCLEOTIDE SEQUENCE</scope>
    <source>
        <strain evidence="2">MAFF235873</strain>
    </source>
</reference>
<dbReference type="Proteomes" id="UP001232148">
    <property type="component" value="Unassembled WGS sequence"/>
</dbReference>
<comment type="caution">
    <text evidence="2">The sequence shown here is derived from an EMBL/GenBank/DDBJ whole genome shotgun (WGS) entry which is preliminary data.</text>
</comment>
<dbReference type="PANTHER" id="PTHR43591">
    <property type="entry name" value="METHYLTRANSFERASE"/>
    <property type="match status" value="1"/>
</dbReference>
<comment type="similarity">
    <text evidence="1">Belongs to the methyltransferase superfamily. LaeA methyltransferase family.</text>
</comment>
<dbReference type="GO" id="GO:0008168">
    <property type="term" value="F:methyltransferase activity"/>
    <property type="evidence" value="ECO:0007669"/>
    <property type="project" value="UniProtKB-KW"/>
</dbReference>
<evidence type="ECO:0000313" key="2">
    <source>
        <dbReference type="EMBL" id="KAK2021897.1"/>
    </source>
</evidence>
<dbReference type="EMBL" id="MU843073">
    <property type="protein sequence ID" value="KAK2021897.1"/>
    <property type="molecule type" value="Genomic_DNA"/>
</dbReference>
<sequence length="262" mass="30300">MPTGPVNQSLDLQSKLFQRFLGSQYFREVVHSRKGEQTRVLDVGTGTGEWAIGYADTYSDQVHVIGVDIRVMQPDWVPHNCFFEIYNCEQQWPWNDGFDYIRICGTAGCFKDVQRLVKQAFEKLQPGGILQMVDFDLRLRRHDGEDTRDDDALKLFRRHAEAANNLERPIDVAPRYHRMMQEAGFELVRNDVFKVPANPWPVDEQEKKVGYMMQECITSDLEGMVTDRLVSGLGFVSEEVIVDCVTARKHLRNTENQFCFDL</sequence>
<dbReference type="SUPFAM" id="SSF53335">
    <property type="entry name" value="S-adenosyl-L-methionine-dependent methyltransferases"/>
    <property type="match status" value="1"/>
</dbReference>
<dbReference type="CDD" id="cd02440">
    <property type="entry name" value="AdoMet_MTases"/>
    <property type="match status" value="1"/>
</dbReference>
<proteinExistence type="inferred from homology"/>
<dbReference type="PANTHER" id="PTHR43591:SF24">
    <property type="entry name" value="2-METHOXY-6-POLYPRENYL-1,4-BENZOQUINOL METHYLASE, MITOCHONDRIAL"/>
    <property type="match status" value="1"/>
</dbReference>
<keyword evidence="2" id="KW-0808">Transferase</keyword>
<dbReference type="Pfam" id="PF13489">
    <property type="entry name" value="Methyltransf_23"/>
    <property type="match status" value="1"/>
</dbReference>
<dbReference type="GO" id="GO:0032259">
    <property type="term" value="P:methylation"/>
    <property type="evidence" value="ECO:0007669"/>
    <property type="project" value="UniProtKB-KW"/>
</dbReference>
<gene>
    <name evidence="2" type="ORF">LX32DRAFT_630816</name>
</gene>
<organism evidence="2 3">
    <name type="scientific">Colletotrichum zoysiae</name>
    <dbReference type="NCBI Taxonomy" id="1216348"/>
    <lineage>
        <taxon>Eukaryota</taxon>
        <taxon>Fungi</taxon>
        <taxon>Dikarya</taxon>
        <taxon>Ascomycota</taxon>
        <taxon>Pezizomycotina</taxon>
        <taxon>Sordariomycetes</taxon>
        <taxon>Hypocreomycetidae</taxon>
        <taxon>Glomerellales</taxon>
        <taxon>Glomerellaceae</taxon>
        <taxon>Colletotrichum</taxon>
        <taxon>Colletotrichum graminicola species complex</taxon>
    </lineage>
</organism>
<accession>A0AAD9LVE1</accession>
<evidence type="ECO:0000256" key="1">
    <source>
        <dbReference type="ARBA" id="ARBA00038158"/>
    </source>
</evidence>
<keyword evidence="2" id="KW-0489">Methyltransferase</keyword>
<evidence type="ECO:0000313" key="3">
    <source>
        <dbReference type="Proteomes" id="UP001232148"/>
    </source>
</evidence>
<keyword evidence="3" id="KW-1185">Reference proteome</keyword>
<dbReference type="InterPro" id="IPR029063">
    <property type="entry name" value="SAM-dependent_MTases_sf"/>
</dbReference>